<comment type="similarity">
    <text evidence="10">Belongs to the class-I aminoacyl-tRNA synthetase family.</text>
</comment>
<dbReference type="SUPFAM" id="SSF52374">
    <property type="entry name" value="Nucleotidylyl transferase"/>
    <property type="match status" value="1"/>
</dbReference>
<dbReference type="Pfam" id="PF01406">
    <property type="entry name" value="tRNA-synt_1e"/>
    <property type="match status" value="1"/>
</dbReference>
<dbReference type="Gene3D" id="1.20.120.640">
    <property type="entry name" value="Anticodon-binding domain of a subclass of class I aminoacyl-tRNA synthetases"/>
    <property type="match status" value="1"/>
</dbReference>
<feature type="binding site" evidence="10">
    <location>
        <position position="241"/>
    </location>
    <ligand>
        <name>Zn(2+)</name>
        <dbReference type="ChEBI" id="CHEBI:29105"/>
    </ligand>
</feature>
<feature type="short sequence motif" description="'HIGH' region" evidence="10">
    <location>
        <begin position="31"/>
        <end position="41"/>
    </location>
</feature>
<comment type="subcellular location">
    <subcellularLocation>
        <location evidence="10">Cytoplasm</location>
    </subcellularLocation>
</comment>
<evidence type="ECO:0000256" key="1">
    <source>
        <dbReference type="ARBA" id="ARBA00011245"/>
    </source>
</evidence>
<dbReference type="EC" id="6.1.1.16" evidence="10"/>
<dbReference type="HAMAP" id="MF_00041">
    <property type="entry name" value="Cys_tRNA_synth"/>
    <property type="match status" value="1"/>
</dbReference>
<proteinExistence type="inferred from homology"/>
<dbReference type="NCBIfam" id="TIGR00435">
    <property type="entry name" value="cysS"/>
    <property type="match status" value="1"/>
</dbReference>
<dbReference type="InterPro" id="IPR014729">
    <property type="entry name" value="Rossmann-like_a/b/a_fold"/>
</dbReference>
<sequence>MPFRLFTSLGNEVREFRTVSPGEVRMYVCGVTPYDVTHLGHAFSYVQFDALRRYLGWLGYRVRYVQNVTDIDDDMIMVSRRQGGRPIAEIRDENDAILRADLDRLNVLRPTVYPYATDHIPEIIETTARLIERGHAYVVDGDVFFDVASFPRYGRLNGLTLEELGKRENPESKRAHKKRGHLDFLLWQQVDPGDPAWDSPWGPGRPGWSIECTAMAVKHLGTQIDIHGGGSDLKYPHHENEIAQAECAYGVEPFCGWWVHNGMLQLEGVKMSKSLGNLVLARDLMRTYEPDHLRLYLLSHHLRADANYVPGALDALAERYGRLKAAVGQAGEAEPDPAVLGAMTERLGDDFDVPGALEAADAAASRVLAGAGRPGVAAAVRAGLQVLGFAFAGARGPANGDVTP</sequence>
<keyword evidence="10" id="KW-0963">Cytoplasm</keyword>
<dbReference type="RefSeq" id="WP_270056392.1">
    <property type="nucleotide sequence ID" value="NZ_CP115149.1"/>
</dbReference>
<feature type="short sequence motif" description="'KMSKS' region" evidence="10">
    <location>
        <begin position="270"/>
        <end position="274"/>
    </location>
</feature>
<name>A0ABY7M6C5_9CHLR</name>
<accession>A0ABY7M6C5</accession>
<organism evidence="12 13">
    <name type="scientific">Tepidiforma flava</name>
    <dbReference type="NCBI Taxonomy" id="3004094"/>
    <lineage>
        <taxon>Bacteria</taxon>
        <taxon>Bacillati</taxon>
        <taxon>Chloroflexota</taxon>
        <taxon>Tepidiformia</taxon>
        <taxon>Tepidiformales</taxon>
        <taxon>Tepidiformaceae</taxon>
        <taxon>Tepidiforma</taxon>
    </lineage>
</organism>
<dbReference type="PRINTS" id="PR00983">
    <property type="entry name" value="TRNASYNTHCYS"/>
</dbReference>
<dbReference type="CDD" id="cd00672">
    <property type="entry name" value="CysRS_core"/>
    <property type="match status" value="1"/>
</dbReference>
<evidence type="ECO:0000313" key="13">
    <source>
        <dbReference type="Proteomes" id="UP001212803"/>
    </source>
</evidence>
<comment type="subunit">
    <text evidence="1 10">Monomer.</text>
</comment>
<feature type="domain" description="tRNA synthetases class I catalytic" evidence="11">
    <location>
        <begin position="16"/>
        <end position="313"/>
    </location>
</feature>
<reference evidence="12 13" key="1">
    <citation type="journal article" date="2023" name="ISME J.">
        <title>Thermophilic Dehalococcoidia with unusual traits shed light on an unexpected past.</title>
        <authorList>
            <person name="Palmer M."/>
            <person name="Covington J.K."/>
            <person name="Zhou E.M."/>
            <person name="Thomas S.C."/>
            <person name="Habib N."/>
            <person name="Seymour C.O."/>
            <person name="Lai D."/>
            <person name="Johnston J."/>
            <person name="Hashimi A."/>
            <person name="Jiao J.Y."/>
            <person name="Muok A.R."/>
            <person name="Liu L."/>
            <person name="Xian W.D."/>
            <person name="Zhi X.Y."/>
            <person name="Li M.M."/>
            <person name="Silva L.P."/>
            <person name="Bowen B.P."/>
            <person name="Louie K."/>
            <person name="Briegel A."/>
            <person name="Pett-Ridge J."/>
            <person name="Weber P.K."/>
            <person name="Tocheva E.I."/>
            <person name="Woyke T."/>
            <person name="Northen T.R."/>
            <person name="Mayali X."/>
            <person name="Li W.J."/>
            <person name="Hedlund B.P."/>
        </authorList>
    </citation>
    <scope>NUCLEOTIDE SEQUENCE [LARGE SCALE GENOMIC DNA]</scope>
    <source>
        <strain evidence="12 13">YIM 72310</strain>
    </source>
</reference>
<feature type="binding site" evidence="10">
    <location>
        <position position="29"/>
    </location>
    <ligand>
        <name>Zn(2+)</name>
        <dbReference type="ChEBI" id="CHEBI:29105"/>
    </ligand>
</feature>
<keyword evidence="6 10" id="KW-0067">ATP-binding</keyword>
<keyword evidence="4 10" id="KW-0547">Nucleotide-binding</keyword>
<keyword evidence="3 10" id="KW-0479">Metal-binding</keyword>
<protein>
    <recommendedName>
        <fullName evidence="10">Cysteine--tRNA ligase</fullName>
        <ecNumber evidence="10">6.1.1.16</ecNumber>
    </recommendedName>
    <alternativeName>
        <fullName evidence="10">Cysteinyl-tRNA synthetase</fullName>
        <shortName evidence="10">CysRS</shortName>
    </alternativeName>
</protein>
<dbReference type="PANTHER" id="PTHR10890:SF3">
    <property type="entry name" value="CYSTEINE--TRNA LIGASE, CYTOPLASMIC"/>
    <property type="match status" value="1"/>
</dbReference>
<evidence type="ECO:0000256" key="5">
    <source>
        <dbReference type="ARBA" id="ARBA00022833"/>
    </source>
</evidence>
<gene>
    <name evidence="10 12" type="primary">cysS</name>
    <name evidence="12" type="ORF">O0235_14015</name>
</gene>
<dbReference type="InterPro" id="IPR015803">
    <property type="entry name" value="Cys-tRNA-ligase"/>
</dbReference>
<evidence type="ECO:0000256" key="7">
    <source>
        <dbReference type="ARBA" id="ARBA00022917"/>
    </source>
</evidence>
<evidence type="ECO:0000256" key="10">
    <source>
        <dbReference type="HAMAP-Rule" id="MF_00041"/>
    </source>
</evidence>
<evidence type="ECO:0000256" key="3">
    <source>
        <dbReference type="ARBA" id="ARBA00022723"/>
    </source>
</evidence>
<dbReference type="InterPro" id="IPR024909">
    <property type="entry name" value="Cys-tRNA/MSH_ligase"/>
</dbReference>
<keyword evidence="5 10" id="KW-0862">Zinc</keyword>
<evidence type="ECO:0000313" key="12">
    <source>
        <dbReference type="EMBL" id="WBL35867.1"/>
    </source>
</evidence>
<feature type="binding site" evidence="10">
    <location>
        <position position="237"/>
    </location>
    <ligand>
        <name>Zn(2+)</name>
        <dbReference type="ChEBI" id="CHEBI:29105"/>
    </ligand>
</feature>
<dbReference type="EMBL" id="CP115149">
    <property type="protein sequence ID" value="WBL35867.1"/>
    <property type="molecule type" value="Genomic_DNA"/>
</dbReference>
<dbReference type="PANTHER" id="PTHR10890">
    <property type="entry name" value="CYSTEINYL-TRNA SYNTHETASE"/>
    <property type="match status" value="1"/>
</dbReference>
<keyword evidence="8 10" id="KW-0030">Aminoacyl-tRNA synthetase</keyword>
<comment type="cofactor">
    <cofactor evidence="10">
        <name>Zn(2+)</name>
        <dbReference type="ChEBI" id="CHEBI:29105"/>
    </cofactor>
    <text evidence="10">Binds 1 zinc ion per subunit.</text>
</comment>
<dbReference type="InterPro" id="IPR032678">
    <property type="entry name" value="tRNA-synt_1_cat_dom"/>
</dbReference>
<feature type="binding site" evidence="10">
    <location>
        <position position="212"/>
    </location>
    <ligand>
        <name>Zn(2+)</name>
        <dbReference type="ChEBI" id="CHEBI:29105"/>
    </ligand>
</feature>
<feature type="binding site" evidence="10">
    <location>
        <position position="273"/>
    </location>
    <ligand>
        <name>ATP</name>
        <dbReference type="ChEBI" id="CHEBI:30616"/>
    </ligand>
</feature>
<keyword evidence="7 10" id="KW-0648">Protein biosynthesis</keyword>
<comment type="catalytic activity">
    <reaction evidence="9 10">
        <text>tRNA(Cys) + L-cysteine + ATP = L-cysteinyl-tRNA(Cys) + AMP + diphosphate</text>
        <dbReference type="Rhea" id="RHEA:17773"/>
        <dbReference type="Rhea" id="RHEA-COMP:9661"/>
        <dbReference type="Rhea" id="RHEA-COMP:9679"/>
        <dbReference type="ChEBI" id="CHEBI:30616"/>
        <dbReference type="ChEBI" id="CHEBI:33019"/>
        <dbReference type="ChEBI" id="CHEBI:35235"/>
        <dbReference type="ChEBI" id="CHEBI:78442"/>
        <dbReference type="ChEBI" id="CHEBI:78517"/>
        <dbReference type="ChEBI" id="CHEBI:456215"/>
        <dbReference type="EC" id="6.1.1.16"/>
    </reaction>
</comment>
<keyword evidence="2 10" id="KW-0436">Ligase</keyword>
<evidence type="ECO:0000256" key="2">
    <source>
        <dbReference type="ARBA" id="ARBA00022598"/>
    </source>
</evidence>
<evidence type="ECO:0000256" key="9">
    <source>
        <dbReference type="ARBA" id="ARBA00047398"/>
    </source>
</evidence>
<dbReference type="Proteomes" id="UP001212803">
    <property type="component" value="Chromosome"/>
</dbReference>
<keyword evidence="13" id="KW-1185">Reference proteome</keyword>
<evidence type="ECO:0000256" key="4">
    <source>
        <dbReference type="ARBA" id="ARBA00022741"/>
    </source>
</evidence>
<dbReference type="GO" id="GO:0004817">
    <property type="term" value="F:cysteine-tRNA ligase activity"/>
    <property type="evidence" value="ECO:0007669"/>
    <property type="project" value="UniProtKB-EC"/>
</dbReference>
<dbReference type="Gene3D" id="3.40.50.620">
    <property type="entry name" value="HUPs"/>
    <property type="match status" value="1"/>
</dbReference>
<evidence type="ECO:0000259" key="11">
    <source>
        <dbReference type="Pfam" id="PF01406"/>
    </source>
</evidence>
<evidence type="ECO:0000256" key="8">
    <source>
        <dbReference type="ARBA" id="ARBA00023146"/>
    </source>
</evidence>
<evidence type="ECO:0000256" key="6">
    <source>
        <dbReference type="ARBA" id="ARBA00022840"/>
    </source>
</evidence>